<dbReference type="AlphaFoldDB" id="B3CEF2"/>
<comment type="caution">
    <text evidence="1">The sequence shown here is derived from an EMBL/GenBank/DDBJ whole genome shotgun (WGS) entry which is preliminary data.</text>
</comment>
<gene>
    <name evidence="1" type="ORF">BACINT_02471</name>
</gene>
<dbReference type="EMBL" id="ABJL02000008">
    <property type="protein sequence ID" value="EDV03350.1"/>
    <property type="molecule type" value="Genomic_DNA"/>
</dbReference>
<accession>B3CEF2</accession>
<protein>
    <submittedName>
        <fullName evidence="1">Uncharacterized protein</fullName>
    </submittedName>
</protein>
<reference evidence="1 2" key="2">
    <citation type="submission" date="2008-04" db="EMBL/GenBank/DDBJ databases">
        <authorList>
            <person name="Fulton L."/>
            <person name="Clifton S."/>
            <person name="Fulton B."/>
            <person name="Xu J."/>
            <person name="Minx P."/>
            <person name="Pepin K.H."/>
            <person name="Johnson M."/>
            <person name="Thiruvilangam P."/>
            <person name="Bhonagiri V."/>
            <person name="Nash W.E."/>
            <person name="Mardis E.R."/>
            <person name="Wilson R.K."/>
        </authorList>
    </citation>
    <scope>NUCLEOTIDE SEQUENCE [LARGE SCALE GENOMIC DNA]</scope>
    <source>
        <strain evidence="1 2">DSM 17393</strain>
    </source>
</reference>
<reference evidence="1 2" key="1">
    <citation type="submission" date="2008-04" db="EMBL/GenBank/DDBJ databases">
        <title>Draft genome sequence of Bacteroides intestinalis (DSM 17393).</title>
        <authorList>
            <person name="Sudarsanam P."/>
            <person name="Ley R."/>
            <person name="Guruge J."/>
            <person name="Turnbaugh P.J."/>
            <person name="Mahowald M."/>
            <person name="Liep D."/>
            <person name="Gordon J."/>
        </authorList>
    </citation>
    <scope>NUCLEOTIDE SEQUENCE [LARGE SCALE GENOMIC DNA]</scope>
    <source>
        <strain evidence="1 2">DSM 17393</strain>
    </source>
</reference>
<sequence length="60" mass="7370">MNYKGMAKITLINQNHPYSTKQKKSHFRNSKTALYVYIKLILKWSLPDRQSHLQWHWLRQ</sequence>
<dbReference type="STRING" id="471870.BACINT_02471"/>
<evidence type="ECO:0000313" key="2">
    <source>
        <dbReference type="Proteomes" id="UP000004596"/>
    </source>
</evidence>
<name>B3CEF2_9BACE</name>
<organism evidence="1 2">
    <name type="scientific">Bacteroides intestinalis DSM 17393</name>
    <dbReference type="NCBI Taxonomy" id="471870"/>
    <lineage>
        <taxon>Bacteria</taxon>
        <taxon>Pseudomonadati</taxon>
        <taxon>Bacteroidota</taxon>
        <taxon>Bacteroidia</taxon>
        <taxon>Bacteroidales</taxon>
        <taxon>Bacteroidaceae</taxon>
        <taxon>Bacteroides</taxon>
    </lineage>
</organism>
<evidence type="ECO:0000313" key="1">
    <source>
        <dbReference type="EMBL" id="EDV03350.1"/>
    </source>
</evidence>
<proteinExistence type="predicted"/>
<dbReference type="Proteomes" id="UP000004596">
    <property type="component" value="Unassembled WGS sequence"/>
</dbReference>